<feature type="domain" description="Sushi" evidence="3">
    <location>
        <begin position="166"/>
        <end position="251"/>
    </location>
</feature>
<accession>A0A553PLB8</accession>
<reference evidence="4 5" key="1">
    <citation type="journal article" date="2018" name="Nat. Ecol. Evol.">
        <title>Genomic signatures of mitonuclear coevolution across populations of Tigriopus californicus.</title>
        <authorList>
            <person name="Barreto F.S."/>
            <person name="Watson E.T."/>
            <person name="Lima T.G."/>
            <person name="Willett C.S."/>
            <person name="Edmands S."/>
            <person name="Li W."/>
            <person name="Burton R.S."/>
        </authorList>
    </citation>
    <scope>NUCLEOTIDE SEQUENCE [LARGE SCALE GENOMIC DNA]</scope>
    <source>
        <strain evidence="4 5">San Diego</strain>
    </source>
</reference>
<evidence type="ECO:0000313" key="4">
    <source>
        <dbReference type="EMBL" id="TRY78484.1"/>
    </source>
</evidence>
<evidence type="ECO:0000313" key="5">
    <source>
        <dbReference type="Proteomes" id="UP000318571"/>
    </source>
</evidence>
<dbReference type="EMBL" id="VCGU01000003">
    <property type="protein sequence ID" value="TRY78484.1"/>
    <property type="molecule type" value="Genomic_DNA"/>
</dbReference>
<evidence type="ECO:0000259" key="3">
    <source>
        <dbReference type="PROSITE" id="PS50923"/>
    </source>
</evidence>
<comment type="caution">
    <text evidence="2">Lacks conserved residue(s) required for the propagation of feature annotation.</text>
</comment>
<protein>
    <recommendedName>
        <fullName evidence="3">Sushi domain-containing protein</fullName>
    </recommendedName>
</protein>
<name>A0A553PLB8_TIGCA</name>
<gene>
    <name evidence="4" type="ORF">TCAL_13092</name>
</gene>
<comment type="caution">
    <text evidence="4">The sequence shown here is derived from an EMBL/GenBank/DDBJ whole genome shotgun (WGS) entry which is preliminary data.</text>
</comment>
<keyword evidence="2" id="KW-0768">Sushi</keyword>
<sequence length="379" mass="43300">MSLLRTKDIRQRNCIVFCRTTCAPGYDLLGHVTDGRTCYKVTNTTNLDPFDEDFCNAPEDESRWLGTPENKLYTEEVTGLMRRNSGMGDCVPDCPSEEAEVACLEEPDFPEFVQDDESRYFRNYSTTYEQGRGWSSRRFHEHHALCSLSQLEYQYLFDKSAKCEPVVCPCPPWFANNSIEGTSDWHNEGGATKCPEDQSVLYGTNVTYTCPEGYVFETPQLIAFQEETSVLTLTCEKYADWSLGVKPKCIPVNCTSDPPRVNNDDRGWYDWDLAVRNKSYLHEITYRTCAENPPQPFMNMVQDWPKDSLKLGTTVEYQCSVNRVTEKEQVTRMPIIKRALLELVVKTVGTLVEQYSPIKLNSEGISPSWIAMDLEQSGN</sequence>
<keyword evidence="1" id="KW-1015">Disulfide bond</keyword>
<keyword evidence="5" id="KW-1185">Reference proteome</keyword>
<proteinExistence type="predicted"/>
<evidence type="ECO:0000256" key="2">
    <source>
        <dbReference type="PROSITE-ProRule" id="PRU00302"/>
    </source>
</evidence>
<dbReference type="Proteomes" id="UP000318571">
    <property type="component" value="Chromosome 11"/>
</dbReference>
<dbReference type="AlphaFoldDB" id="A0A553PLB8"/>
<organism evidence="4 5">
    <name type="scientific">Tigriopus californicus</name>
    <name type="common">Marine copepod</name>
    <dbReference type="NCBI Taxonomy" id="6832"/>
    <lineage>
        <taxon>Eukaryota</taxon>
        <taxon>Metazoa</taxon>
        <taxon>Ecdysozoa</taxon>
        <taxon>Arthropoda</taxon>
        <taxon>Crustacea</taxon>
        <taxon>Multicrustacea</taxon>
        <taxon>Hexanauplia</taxon>
        <taxon>Copepoda</taxon>
        <taxon>Harpacticoida</taxon>
        <taxon>Harpacticidae</taxon>
        <taxon>Tigriopus</taxon>
    </lineage>
</organism>
<evidence type="ECO:0000256" key="1">
    <source>
        <dbReference type="ARBA" id="ARBA00023157"/>
    </source>
</evidence>
<dbReference type="Gene3D" id="2.10.70.10">
    <property type="entry name" value="Complement Module, domain 1"/>
    <property type="match status" value="1"/>
</dbReference>
<dbReference type="Pfam" id="PF00084">
    <property type="entry name" value="Sushi"/>
    <property type="match status" value="1"/>
</dbReference>
<dbReference type="PROSITE" id="PS50923">
    <property type="entry name" value="SUSHI"/>
    <property type="match status" value="1"/>
</dbReference>
<dbReference type="InterPro" id="IPR000436">
    <property type="entry name" value="Sushi_SCR_CCP_dom"/>
</dbReference>